<dbReference type="AlphaFoldDB" id="U9U4B6"/>
<keyword evidence="1" id="KW-0812">Transmembrane</keyword>
<keyword evidence="1" id="KW-1133">Transmembrane helix</keyword>
<reference evidence="2" key="1">
    <citation type="submission" date="2013-07" db="EMBL/GenBank/DDBJ databases">
        <title>The genome of an arbuscular mycorrhizal fungus provides insights into the evolution of the oldest plant symbiosis.</title>
        <authorList>
            <consortium name="DOE Joint Genome Institute"/>
            <person name="Tisserant E."/>
            <person name="Malbreil M."/>
            <person name="Kuo A."/>
            <person name="Kohler A."/>
            <person name="Symeonidi A."/>
            <person name="Balestrini R."/>
            <person name="Charron P."/>
            <person name="Duensing N."/>
            <person name="Frei-dit-Frey N."/>
            <person name="Gianinazzi-Pearson V."/>
            <person name="Gilbert B."/>
            <person name="Handa Y."/>
            <person name="Hijri M."/>
            <person name="Kaul R."/>
            <person name="Kawaguchi M."/>
            <person name="Krajinski F."/>
            <person name="Lammers P."/>
            <person name="Lapierre D."/>
            <person name="Masclaux F.G."/>
            <person name="Murat C."/>
            <person name="Morin E."/>
            <person name="Ndikumana S."/>
            <person name="Pagni M."/>
            <person name="Petitpierre D."/>
            <person name="Requena N."/>
            <person name="Rosikiewicz P."/>
            <person name="Riley R."/>
            <person name="Saito K."/>
            <person name="San Clemente H."/>
            <person name="Shapiro H."/>
            <person name="van Tuinen D."/>
            <person name="Becard G."/>
            <person name="Bonfante P."/>
            <person name="Paszkowski U."/>
            <person name="Shachar-Hill Y."/>
            <person name="Young J.P."/>
            <person name="Sanders I.R."/>
            <person name="Henrissat B."/>
            <person name="Rensing S.A."/>
            <person name="Grigoriev I.V."/>
            <person name="Corradi N."/>
            <person name="Roux C."/>
            <person name="Martin F."/>
        </authorList>
    </citation>
    <scope>NUCLEOTIDE SEQUENCE</scope>
    <source>
        <strain evidence="2">DAOM 197198</strain>
    </source>
</reference>
<organism evidence="2">
    <name type="scientific">Rhizophagus irregularis (strain DAOM 181602 / DAOM 197198 / MUCL 43194)</name>
    <name type="common">Arbuscular mycorrhizal fungus</name>
    <name type="synonym">Glomus intraradices</name>
    <dbReference type="NCBI Taxonomy" id="747089"/>
    <lineage>
        <taxon>Eukaryota</taxon>
        <taxon>Fungi</taxon>
        <taxon>Fungi incertae sedis</taxon>
        <taxon>Mucoromycota</taxon>
        <taxon>Glomeromycotina</taxon>
        <taxon>Glomeromycetes</taxon>
        <taxon>Glomerales</taxon>
        <taxon>Glomeraceae</taxon>
        <taxon>Rhizophagus</taxon>
    </lineage>
</organism>
<evidence type="ECO:0000313" key="2">
    <source>
        <dbReference type="EMBL" id="ESA13443.1"/>
    </source>
</evidence>
<gene>
    <name evidence="2" type="ORF">GLOINDRAFT_95890</name>
</gene>
<name>U9U4B6_RHIID</name>
<keyword evidence="1" id="KW-0472">Membrane</keyword>
<evidence type="ECO:0000256" key="1">
    <source>
        <dbReference type="SAM" id="Phobius"/>
    </source>
</evidence>
<dbReference type="HOGENOM" id="CLU_1016138_0_0_1"/>
<accession>U9U4B6</accession>
<dbReference type="EMBL" id="KI283898">
    <property type="protein sequence ID" value="ESA13443.1"/>
    <property type="molecule type" value="Genomic_DNA"/>
</dbReference>
<sequence>MISFNYVFSKLLSNEECYACDFVITTVIEVEISVFKRCNNNPKMHRLGWFIIINLTTSQEVCSNASPDKTPVSQPIKPAQSPDARLSFMLWNTFYRGNLVLFSIVKFILKKFVRVDRPKLVRLAFLISPFGHYDYIRLSHIVFRKVLVFVLDLGEILVIDVEFMLFKYQFLGITILAFLVYHIPCILINFISLVVLVKFPVNVHWLLRLNPSLDDLVGKILSGFRALWTICLVPRKFLRIFSSVNSITKLFSFDCLGVVLRWRNNISVAVVFCV</sequence>
<proteinExistence type="predicted"/>
<protein>
    <submittedName>
        <fullName evidence="2">Uncharacterized protein</fullName>
    </submittedName>
</protein>
<feature type="transmembrane region" description="Helical" evidence="1">
    <location>
        <begin position="170"/>
        <end position="196"/>
    </location>
</feature>